<evidence type="ECO:0000313" key="2">
    <source>
        <dbReference type="EMBL" id="CCD24451.1"/>
    </source>
</evidence>
<proteinExistence type="predicted"/>
<feature type="transmembrane region" description="Helical" evidence="1">
    <location>
        <begin position="183"/>
        <end position="203"/>
    </location>
</feature>
<accession>G0W9J0</accession>
<dbReference type="RefSeq" id="XP_003669694.1">
    <property type="nucleotide sequence ID" value="XM_003669646.1"/>
</dbReference>
<dbReference type="OrthoDB" id="4076669at2759"/>
<reference evidence="2 3" key="1">
    <citation type="journal article" date="2011" name="Proc. Natl. Acad. Sci. U.S.A.">
        <title>Evolutionary erosion of yeast sex chromosomes by mating-type switching accidents.</title>
        <authorList>
            <person name="Gordon J.L."/>
            <person name="Armisen D."/>
            <person name="Proux-Wera E."/>
            <person name="Oheigeartaigh S.S."/>
            <person name="Byrne K.P."/>
            <person name="Wolfe K.H."/>
        </authorList>
    </citation>
    <scope>NUCLEOTIDE SEQUENCE [LARGE SCALE GENOMIC DNA]</scope>
    <source>
        <strain evidence="3">ATCC 10597 / BCRC 20456 / CBS 421 / NBRC 0211 / NRRL Y-12639</strain>
    </source>
</reference>
<gene>
    <name evidence="2" type="primary">NDAI0D01370</name>
    <name evidence="2" type="ordered locus">NDAI_0D01370</name>
</gene>
<dbReference type="KEGG" id="ndi:NDAI_0D01370"/>
<keyword evidence="1" id="KW-0472">Membrane</keyword>
<dbReference type="GO" id="GO:0034394">
    <property type="term" value="P:protein localization to cell surface"/>
    <property type="evidence" value="ECO:0007669"/>
    <property type="project" value="EnsemblFungi"/>
</dbReference>
<evidence type="ECO:0000256" key="1">
    <source>
        <dbReference type="SAM" id="Phobius"/>
    </source>
</evidence>
<sequence length="398" mass="46370">MEVYLRLNDDTEKDYAFQISRDEKINTKLSQIFSTDKNNEKALANTMVLRPSIFHNYKPDYFNKSTHPGYLTEGGCLIFDYDADLPQYISKIDEEKPLFDQLWPGQLILPKWSYNKKYITIYSMIMLFWLYTDLPDVISPTPGICVTNLLSRILIPILEKGFDSIDLANKLREEIQPNYSSFWAQWCFFIFHILKIGLITLFLQLGIANPITFNPITIIKLTTAASPQEFIKNDDLKHLLRSIGWIGSKKGGYDSYQSNFYSYIINKFGGPVQAYRAGMIKTAAKPGIPLNNGEGFQTPLNERFTADTFKTMEETGKFILSEEYFIELENNLKENLDLCEGDVGKMNEEIRRFRRFGLYEPNEKIKKMVAKRKQVYLNDQKLLEEEKEQKKEEKKKTK</sequence>
<dbReference type="EMBL" id="HE580270">
    <property type="protein sequence ID" value="CCD24451.1"/>
    <property type="molecule type" value="Genomic_DNA"/>
</dbReference>
<evidence type="ECO:0008006" key="4">
    <source>
        <dbReference type="Google" id="ProtNLM"/>
    </source>
</evidence>
<organism evidence="2 3">
    <name type="scientific">Naumovozyma dairenensis (strain ATCC 10597 / BCRC 20456 / CBS 421 / NBRC 0211 / NRRL Y-12639)</name>
    <name type="common">Saccharomyces dairenensis</name>
    <dbReference type="NCBI Taxonomy" id="1071378"/>
    <lineage>
        <taxon>Eukaryota</taxon>
        <taxon>Fungi</taxon>
        <taxon>Dikarya</taxon>
        <taxon>Ascomycota</taxon>
        <taxon>Saccharomycotina</taxon>
        <taxon>Saccharomycetes</taxon>
        <taxon>Saccharomycetales</taxon>
        <taxon>Saccharomycetaceae</taxon>
        <taxon>Naumovozyma</taxon>
    </lineage>
</organism>
<dbReference type="Proteomes" id="UP000000689">
    <property type="component" value="Chromosome 4"/>
</dbReference>
<keyword evidence="1" id="KW-1133">Transmembrane helix</keyword>
<dbReference type="OMA" id="IMLAWLY"/>
<dbReference type="HOGENOM" id="CLU_719597_0_0_1"/>
<name>G0W9J0_NAUDC</name>
<keyword evidence="3" id="KW-1185">Reference proteome</keyword>
<dbReference type="InterPro" id="IPR022757">
    <property type="entry name" value="Gsf2"/>
</dbReference>
<dbReference type="STRING" id="1071378.G0W9J0"/>
<dbReference type="AlphaFoldDB" id="G0W9J0"/>
<dbReference type="Pfam" id="PF11055">
    <property type="entry name" value="Gsf2"/>
    <property type="match status" value="1"/>
</dbReference>
<dbReference type="GO" id="GO:0051082">
    <property type="term" value="F:unfolded protein binding"/>
    <property type="evidence" value="ECO:0007669"/>
    <property type="project" value="EnsemblFungi"/>
</dbReference>
<dbReference type="GO" id="GO:0005789">
    <property type="term" value="C:endoplasmic reticulum membrane"/>
    <property type="evidence" value="ECO:0007669"/>
    <property type="project" value="EnsemblFungi"/>
</dbReference>
<keyword evidence="1" id="KW-0812">Transmembrane</keyword>
<dbReference type="eggNOG" id="ENOG502QT03">
    <property type="taxonomic scope" value="Eukaryota"/>
</dbReference>
<dbReference type="GO" id="GO:0006457">
    <property type="term" value="P:protein folding"/>
    <property type="evidence" value="ECO:0007669"/>
    <property type="project" value="EnsemblFungi"/>
</dbReference>
<evidence type="ECO:0000313" key="3">
    <source>
        <dbReference type="Proteomes" id="UP000000689"/>
    </source>
</evidence>
<dbReference type="GeneID" id="11494955"/>
<protein>
    <recommendedName>
        <fullName evidence="4">Glucose-signaling factor 2</fullName>
    </recommendedName>
</protein>